<protein>
    <recommendedName>
        <fullName evidence="4">Collagen-like protein</fullName>
    </recommendedName>
</protein>
<dbReference type="Gene3D" id="1.20.5.320">
    <property type="entry name" value="6-Phosphogluconate Dehydrogenase, domain 3"/>
    <property type="match status" value="1"/>
</dbReference>
<sequence length="99" mass="10302">MTPADGARVVVIAKPGPPGPEGPQGPAAPGGSGYLHTQTTPSAVWDVTHNLGQTVVQVAAVYNTDFTTQLWNVICEPLTADTCRLFFGDPVSGFALIHT</sequence>
<dbReference type="Proteomes" id="UP001602089">
    <property type="component" value="Unassembled WGS sequence"/>
</dbReference>
<proteinExistence type="predicted"/>
<reference evidence="2 3" key="1">
    <citation type="submission" date="2024-10" db="EMBL/GenBank/DDBJ databases">
        <title>The Natural Products Discovery Center: Release of the First 8490 Sequenced Strains for Exploring Actinobacteria Biosynthetic Diversity.</title>
        <authorList>
            <person name="Kalkreuter E."/>
            <person name="Kautsar S.A."/>
            <person name="Yang D."/>
            <person name="Bader C.D."/>
            <person name="Teijaro C.N."/>
            <person name="Fluegel L."/>
            <person name="Davis C.M."/>
            <person name="Simpson J.R."/>
            <person name="Lauterbach L."/>
            <person name="Steele A.D."/>
            <person name="Gui C."/>
            <person name="Meng S."/>
            <person name="Li G."/>
            <person name="Viehrig K."/>
            <person name="Ye F."/>
            <person name="Su P."/>
            <person name="Kiefer A.F."/>
            <person name="Nichols A."/>
            <person name="Cepeda A.J."/>
            <person name="Yan W."/>
            <person name="Fan B."/>
            <person name="Jiang Y."/>
            <person name="Adhikari A."/>
            <person name="Zheng C.-J."/>
            <person name="Schuster L."/>
            <person name="Cowan T.M."/>
            <person name="Smanski M.J."/>
            <person name="Chevrette M.G."/>
            <person name="De Carvalho L.P.S."/>
            <person name="Shen B."/>
        </authorList>
    </citation>
    <scope>NUCLEOTIDE SEQUENCE [LARGE SCALE GENOMIC DNA]</scope>
    <source>
        <strain evidence="2 3">NPDC001867</strain>
    </source>
</reference>
<evidence type="ECO:0008006" key="4">
    <source>
        <dbReference type="Google" id="ProtNLM"/>
    </source>
</evidence>
<dbReference type="EMBL" id="JBIATK010000012">
    <property type="protein sequence ID" value="MFF4027024.1"/>
    <property type="molecule type" value="Genomic_DNA"/>
</dbReference>
<feature type="region of interest" description="Disordered" evidence="1">
    <location>
        <begin position="1"/>
        <end position="37"/>
    </location>
</feature>
<keyword evidence="3" id="KW-1185">Reference proteome</keyword>
<gene>
    <name evidence="2" type="ORF">ACFYY5_29665</name>
</gene>
<organism evidence="2 3">
    <name type="scientific">Nocardia elegans</name>
    <dbReference type="NCBI Taxonomy" id="300029"/>
    <lineage>
        <taxon>Bacteria</taxon>
        <taxon>Bacillati</taxon>
        <taxon>Actinomycetota</taxon>
        <taxon>Actinomycetes</taxon>
        <taxon>Mycobacteriales</taxon>
        <taxon>Nocardiaceae</taxon>
        <taxon>Nocardia</taxon>
    </lineage>
</organism>
<dbReference type="RefSeq" id="WP_387132204.1">
    <property type="nucleotide sequence ID" value="NZ_JBIATK010000012.1"/>
</dbReference>
<evidence type="ECO:0000313" key="2">
    <source>
        <dbReference type="EMBL" id="MFF4027024.1"/>
    </source>
</evidence>
<evidence type="ECO:0000256" key="1">
    <source>
        <dbReference type="SAM" id="MobiDB-lite"/>
    </source>
</evidence>
<evidence type="ECO:0000313" key="3">
    <source>
        <dbReference type="Proteomes" id="UP001602089"/>
    </source>
</evidence>
<accession>A0ABW6TP90</accession>
<name>A0ABW6TP90_9NOCA</name>
<comment type="caution">
    <text evidence="2">The sequence shown here is derived from an EMBL/GenBank/DDBJ whole genome shotgun (WGS) entry which is preliminary data.</text>
</comment>